<evidence type="ECO:0000313" key="11">
    <source>
        <dbReference type="Proteomes" id="UP000261111"/>
    </source>
</evidence>
<evidence type="ECO:0000256" key="3">
    <source>
        <dbReference type="ARBA" id="ARBA00022597"/>
    </source>
</evidence>
<dbReference type="InterPro" id="IPR003593">
    <property type="entry name" value="AAA+_ATPase"/>
</dbReference>
<keyword evidence="4" id="KW-0677">Repeat</keyword>
<keyword evidence="7" id="KW-1278">Translocase</keyword>
<evidence type="ECO:0000313" key="10">
    <source>
        <dbReference type="EMBL" id="RGC24571.1"/>
    </source>
</evidence>
<evidence type="ECO:0000256" key="5">
    <source>
        <dbReference type="ARBA" id="ARBA00022741"/>
    </source>
</evidence>
<keyword evidence="3" id="KW-0762">Sugar transport</keyword>
<keyword evidence="2" id="KW-1003">Cell membrane</keyword>
<dbReference type="RefSeq" id="WP_117441310.1">
    <property type="nucleotide sequence ID" value="NZ_QVIA01000036.1"/>
</dbReference>
<dbReference type="Pfam" id="PF00005">
    <property type="entry name" value="ABC_tran"/>
    <property type="match status" value="2"/>
</dbReference>
<dbReference type="Gene3D" id="3.40.50.300">
    <property type="entry name" value="P-loop containing nucleotide triphosphate hydrolases"/>
    <property type="match status" value="2"/>
</dbReference>
<dbReference type="AlphaFoldDB" id="A0A3E2WE68"/>
<evidence type="ECO:0000256" key="2">
    <source>
        <dbReference type="ARBA" id="ARBA00022475"/>
    </source>
</evidence>
<dbReference type="InterPro" id="IPR003439">
    <property type="entry name" value="ABC_transporter-like_ATP-bd"/>
</dbReference>
<feature type="domain" description="ABC transporter" evidence="9">
    <location>
        <begin position="261"/>
        <end position="505"/>
    </location>
</feature>
<evidence type="ECO:0000259" key="9">
    <source>
        <dbReference type="PROSITE" id="PS50893"/>
    </source>
</evidence>
<dbReference type="CDD" id="cd03215">
    <property type="entry name" value="ABC_Carb_Monos_II"/>
    <property type="match status" value="1"/>
</dbReference>
<gene>
    <name evidence="10" type="ORF">DWX41_21235</name>
</gene>
<evidence type="ECO:0000256" key="4">
    <source>
        <dbReference type="ARBA" id="ARBA00022737"/>
    </source>
</evidence>
<evidence type="ECO:0000256" key="6">
    <source>
        <dbReference type="ARBA" id="ARBA00022840"/>
    </source>
</evidence>
<dbReference type="GO" id="GO:0005524">
    <property type="term" value="F:ATP binding"/>
    <property type="evidence" value="ECO:0007669"/>
    <property type="project" value="UniProtKB-KW"/>
</dbReference>
<evidence type="ECO:0000256" key="1">
    <source>
        <dbReference type="ARBA" id="ARBA00022448"/>
    </source>
</evidence>
<keyword evidence="5" id="KW-0547">Nucleotide-binding</keyword>
<evidence type="ECO:0000256" key="7">
    <source>
        <dbReference type="ARBA" id="ARBA00022967"/>
    </source>
</evidence>
<dbReference type="SUPFAM" id="SSF52540">
    <property type="entry name" value="P-loop containing nucleoside triphosphate hydrolases"/>
    <property type="match status" value="2"/>
</dbReference>
<keyword evidence="8" id="KW-0472">Membrane</keyword>
<accession>A0A3E2WE68</accession>
<keyword evidence="6 10" id="KW-0067">ATP-binding</keyword>
<protein>
    <submittedName>
        <fullName evidence="10">Sugar ABC transporter ATP-binding protein</fullName>
    </submittedName>
</protein>
<dbReference type="InterPro" id="IPR050107">
    <property type="entry name" value="ABC_carbohydrate_import_ATPase"/>
</dbReference>
<feature type="domain" description="ABC transporter" evidence="9">
    <location>
        <begin position="6"/>
        <end position="244"/>
    </location>
</feature>
<dbReference type="InterPro" id="IPR017871">
    <property type="entry name" value="ABC_transporter-like_CS"/>
</dbReference>
<dbReference type="PANTHER" id="PTHR43790">
    <property type="entry name" value="CARBOHYDRATE TRANSPORT ATP-BINDING PROTEIN MG119-RELATED"/>
    <property type="match status" value="1"/>
</dbReference>
<reference evidence="10 11" key="1">
    <citation type="submission" date="2018-08" db="EMBL/GenBank/DDBJ databases">
        <title>A genome reference for cultivated species of the human gut microbiota.</title>
        <authorList>
            <person name="Zou Y."/>
            <person name="Xue W."/>
            <person name="Luo G."/>
        </authorList>
    </citation>
    <scope>NUCLEOTIDE SEQUENCE [LARGE SCALE GENOMIC DNA]</scope>
    <source>
        <strain evidence="10 11">AF19-21</strain>
    </source>
</reference>
<dbReference type="EMBL" id="QVIA01000036">
    <property type="protein sequence ID" value="RGC24571.1"/>
    <property type="molecule type" value="Genomic_DNA"/>
</dbReference>
<name>A0A3E2WE68_9FIRM</name>
<keyword evidence="1" id="KW-0813">Transport</keyword>
<proteinExistence type="predicted"/>
<dbReference type="Proteomes" id="UP000261111">
    <property type="component" value="Unassembled WGS sequence"/>
</dbReference>
<comment type="caution">
    <text evidence="10">The sequence shown here is derived from an EMBL/GenBank/DDBJ whole genome shotgun (WGS) entry which is preliminary data.</text>
</comment>
<dbReference type="CDD" id="cd03216">
    <property type="entry name" value="ABC_Carb_Monos_I"/>
    <property type="match status" value="1"/>
</dbReference>
<dbReference type="GO" id="GO:0016887">
    <property type="term" value="F:ATP hydrolysis activity"/>
    <property type="evidence" value="ECO:0007669"/>
    <property type="project" value="InterPro"/>
</dbReference>
<dbReference type="PROSITE" id="PS00211">
    <property type="entry name" value="ABC_TRANSPORTER_1"/>
    <property type="match status" value="1"/>
</dbReference>
<sequence>MENTVMQMRHIYKRFPGVTALCDVSVDLKEGEILSIVGENGAGKSTLMKILAGNYPSGTYEGEVLIKGKRMDAKNSLDAEKAGIAMIYQELNVELDLSVGENVLLGRWPKKKNGFIDWKRLHVEAREALQQLDVTLDTKLNARSLNASMQQLVCIARALVRKPEILILDEPTAALTQEETEHLMEVLRALQKERIACIYISHKLDEVFQISDRVITMRDGRYIRQYPKEKIVPNQVILDMVGNKLDIFKREKTEKKGAEILRAEHMKVLHPYAYHKNIIEDVSFTLHAGEILGIAGLVGAGRSELLKAVAGAMPRKGGKIFINGKETPVRSVSEAIHAGIIMLSEDRKRDGFVGTMSIKENMTLCALKRLSRRGFIDKTRENTAAEEYFNYLKVKAASIDTGITTLSGGNQQKVILAKALLSKANILFLDEPTRGIDIGAKAEIYKIMKDLTEKGMGIIVISSELPELISICDRLLVLRRGYISAEMAAEYVTQQDILHAAAFGKEEKECV</sequence>
<dbReference type="SMART" id="SM00382">
    <property type="entry name" value="AAA"/>
    <property type="match status" value="2"/>
</dbReference>
<dbReference type="PROSITE" id="PS50893">
    <property type="entry name" value="ABC_TRANSPORTER_2"/>
    <property type="match status" value="2"/>
</dbReference>
<dbReference type="GeneID" id="93335222"/>
<evidence type="ECO:0000256" key="8">
    <source>
        <dbReference type="ARBA" id="ARBA00023136"/>
    </source>
</evidence>
<dbReference type="InterPro" id="IPR027417">
    <property type="entry name" value="P-loop_NTPase"/>
</dbReference>
<dbReference type="PANTHER" id="PTHR43790:SF3">
    <property type="entry name" value="D-ALLOSE IMPORT ATP-BINDING PROTEIN ALSA-RELATED"/>
    <property type="match status" value="1"/>
</dbReference>
<organism evidence="10 11">
    <name type="scientific">Hungatella hathewayi</name>
    <dbReference type="NCBI Taxonomy" id="154046"/>
    <lineage>
        <taxon>Bacteria</taxon>
        <taxon>Bacillati</taxon>
        <taxon>Bacillota</taxon>
        <taxon>Clostridia</taxon>
        <taxon>Lachnospirales</taxon>
        <taxon>Lachnospiraceae</taxon>
        <taxon>Hungatella</taxon>
    </lineage>
</organism>